<accession>A0A0W0TN66</accession>
<reference evidence="2 4" key="2">
    <citation type="submission" date="2018-06" db="EMBL/GenBank/DDBJ databases">
        <authorList>
            <consortium name="Pathogen Informatics"/>
            <person name="Doyle S."/>
        </authorList>
    </citation>
    <scope>NUCLEOTIDE SEQUENCE [LARGE SCALE GENOMIC DNA]</scope>
    <source>
        <strain evidence="2 4">NCTC12022</strain>
    </source>
</reference>
<dbReference type="RefSeq" id="WP_156413384.1">
    <property type="nucleotide sequence ID" value="NZ_CAAAHT010000007.1"/>
</dbReference>
<proteinExistence type="predicted"/>
<evidence type="ECO:0000313" key="2">
    <source>
        <dbReference type="EMBL" id="SPX61652.1"/>
    </source>
</evidence>
<evidence type="ECO:0000313" key="4">
    <source>
        <dbReference type="Proteomes" id="UP000251942"/>
    </source>
</evidence>
<organism evidence="1 3">
    <name type="scientific">Legionella feeleii</name>
    <dbReference type="NCBI Taxonomy" id="453"/>
    <lineage>
        <taxon>Bacteria</taxon>
        <taxon>Pseudomonadati</taxon>
        <taxon>Pseudomonadota</taxon>
        <taxon>Gammaproteobacteria</taxon>
        <taxon>Legionellales</taxon>
        <taxon>Legionellaceae</taxon>
        <taxon>Legionella</taxon>
    </lineage>
</organism>
<dbReference type="EMBL" id="UASS01000022">
    <property type="protein sequence ID" value="SPX61652.1"/>
    <property type="molecule type" value="Genomic_DNA"/>
</dbReference>
<dbReference type="Proteomes" id="UP000054698">
    <property type="component" value="Unassembled WGS sequence"/>
</dbReference>
<gene>
    <name evidence="1" type="ORF">Lfee_1953</name>
    <name evidence="2" type="ORF">NCTC12022_02396</name>
</gene>
<protein>
    <submittedName>
        <fullName evidence="1">Uncharacterized protein</fullName>
    </submittedName>
</protein>
<sequence length="54" mass="6055">MSIGEPDVIELSHCFHSNAMEKSTAAFFSILKHESLSCNFNAFIFLPDSMAIKF</sequence>
<name>A0A0W0TN66_9GAMM</name>
<keyword evidence="3" id="KW-1185">Reference proteome</keyword>
<dbReference type="Proteomes" id="UP000251942">
    <property type="component" value="Unassembled WGS sequence"/>
</dbReference>
<dbReference type="EMBL" id="LNYB01000080">
    <property type="protein sequence ID" value="KTC97041.1"/>
    <property type="molecule type" value="Genomic_DNA"/>
</dbReference>
<dbReference type="PATRIC" id="fig|453.4.peg.2139"/>
<dbReference type="STRING" id="453.Lfee_1953"/>
<evidence type="ECO:0000313" key="3">
    <source>
        <dbReference type="Proteomes" id="UP000054698"/>
    </source>
</evidence>
<dbReference type="AlphaFoldDB" id="A0A0W0TN66"/>
<reference evidence="1 3" key="1">
    <citation type="submission" date="2015-11" db="EMBL/GenBank/DDBJ databases">
        <title>Genomic analysis of 38 Legionella species identifies large and diverse effector repertoires.</title>
        <authorList>
            <person name="Burstein D."/>
            <person name="Amaro F."/>
            <person name="Zusman T."/>
            <person name="Lifshitz Z."/>
            <person name="Cohen O."/>
            <person name="Gilbert J.A."/>
            <person name="Pupko T."/>
            <person name="Shuman H.A."/>
            <person name="Segal G."/>
        </authorList>
    </citation>
    <scope>NUCLEOTIDE SEQUENCE [LARGE SCALE GENOMIC DNA]</scope>
    <source>
        <strain evidence="1 3">WO-44C</strain>
    </source>
</reference>
<evidence type="ECO:0000313" key="1">
    <source>
        <dbReference type="EMBL" id="KTC97041.1"/>
    </source>
</evidence>